<accession>A0A443SLL5</accession>
<dbReference type="OrthoDB" id="10261212at2759"/>
<dbReference type="GO" id="GO:0140934">
    <property type="term" value="F:histone deubiquitinase activity"/>
    <property type="evidence" value="ECO:0007669"/>
    <property type="project" value="UniProtKB-UniRule"/>
</dbReference>
<keyword evidence="2" id="KW-0378">Hydrolase</keyword>
<dbReference type="GO" id="GO:0071108">
    <property type="term" value="P:protein K48-linked deubiquitination"/>
    <property type="evidence" value="ECO:0007669"/>
    <property type="project" value="TreeGrafter"/>
</dbReference>
<dbReference type="GO" id="GO:0016807">
    <property type="term" value="F:cysteine-type carboxypeptidase activity"/>
    <property type="evidence" value="ECO:0007669"/>
    <property type="project" value="TreeGrafter"/>
</dbReference>
<evidence type="ECO:0000313" key="5">
    <source>
        <dbReference type="EMBL" id="RWS28399.1"/>
    </source>
</evidence>
<name>A0A443SLL5_9ACAR</name>
<feature type="region of interest" description="Disordered" evidence="3">
    <location>
        <begin position="328"/>
        <end position="398"/>
    </location>
</feature>
<proteinExistence type="inferred from homology"/>
<comment type="similarity">
    <text evidence="1 2">Belongs to the MINDY deubiquitinase family. FAM63 subfamily.</text>
</comment>
<protein>
    <recommendedName>
        <fullName evidence="2">Ubiquitin carboxyl-terminal hydrolase</fullName>
        <ecNumber evidence="2">3.4.19.12</ecNumber>
    </recommendedName>
</protein>
<evidence type="ECO:0000256" key="2">
    <source>
        <dbReference type="RuleBase" id="RU367139"/>
    </source>
</evidence>
<evidence type="ECO:0000256" key="3">
    <source>
        <dbReference type="SAM" id="MobiDB-lite"/>
    </source>
</evidence>
<dbReference type="EMBL" id="NCKV01001405">
    <property type="protein sequence ID" value="RWS28399.1"/>
    <property type="molecule type" value="Genomic_DNA"/>
</dbReference>
<organism evidence="5 6">
    <name type="scientific">Leptotrombidium deliense</name>
    <dbReference type="NCBI Taxonomy" id="299467"/>
    <lineage>
        <taxon>Eukaryota</taxon>
        <taxon>Metazoa</taxon>
        <taxon>Ecdysozoa</taxon>
        <taxon>Arthropoda</taxon>
        <taxon>Chelicerata</taxon>
        <taxon>Arachnida</taxon>
        <taxon>Acari</taxon>
        <taxon>Acariformes</taxon>
        <taxon>Trombidiformes</taxon>
        <taxon>Prostigmata</taxon>
        <taxon>Anystina</taxon>
        <taxon>Parasitengona</taxon>
        <taxon>Trombiculoidea</taxon>
        <taxon>Trombiculidae</taxon>
        <taxon>Leptotrombidium</taxon>
    </lineage>
</organism>
<evidence type="ECO:0000259" key="4">
    <source>
        <dbReference type="Pfam" id="PF04424"/>
    </source>
</evidence>
<comment type="caution">
    <text evidence="5">The sequence shown here is derived from an EMBL/GenBank/DDBJ whole genome shotgun (WGS) entry which is preliminary data.</text>
</comment>
<evidence type="ECO:0000256" key="1">
    <source>
        <dbReference type="ARBA" id="ARBA00006616"/>
    </source>
</evidence>
<dbReference type="GO" id="GO:0005829">
    <property type="term" value="C:cytosol"/>
    <property type="evidence" value="ECO:0007669"/>
    <property type="project" value="TreeGrafter"/>
</dbReference>
<dbReference type="PANTHER" id="PTHR18063">
    <property type="entry name" value="NF-E2 INDUCIBLE PROTEIN"/>
    <property type="match status" value="1"/>
</dbReference>
<dbReference type="PANTHER" id="PTHR18063:SF6">
    <property type="entry name" value="UBIQUITIN CARBOXYL-TERMINAL HYDROLASE"/>
    <property type="match status" value="1"/>
</dbReference>
<dbReference type="Pfam" id="PF04424">
    <property type="entry name" value="MINDY_DUB"/>
    <property type="match status" value="1"/>
</dbReference>
<gene>
    <name evidence="5" type="ORF">B4U80_07982</name>
</gene>
<dbReference type="GO" id="GO:0036435">
    <property type="term" value="F:K48-linked polyubiquitin modification-dependent protein binding"/>
    <property type="evidence" value="ECO:0007669"/>
    <property type="project" value="UniProtKB-UniRule"/>
</dbReference>
<feature type="compositionally biased region" description="Basic and acidic residues" evidence="3">
    <location>
        <begin position="357"/>
        <end position="380"/>
    </location>
</feature>
<keyword evidence="2" id="KW-0788">Thiol protease</keyword>
<dbReference type="Proteomes" id="UP000288716">
    <property type="component" value="Unassembled WGS sequence"/>
</dbReference>
<dbReference type="GO" id="GO:0071944">
    <property type="term" value="C:cell periphery"/>
    <property type="evidence" value="ECO:0007669"/>
    <property type="project" value="TreeGrafter"/>
</dbReference>
<dbReference type="AlphaFoldDB" id="A0A443SLL5"/>
<dbReference type="STRING" id="299467.A0A443SLL5"/>
<feature type="domain" description="MINDY deubiquitinase" evidence="4">
    <location>
        <begin position="5"/>
        <end position="255"/>
    </location>
</feature>
<feature type="compositionally biased region" description="Low complexity" evidence="3">
    <location>
        <begin position="328"/>
        <end position="351"/>
    </location>
</feature>
<reference evidence="5 6" key="1">
    <citation type="journal article" date="2018" name="Gigascience">
        <title>Genomes of trombidid mites reveal novel predicted allergens and laterally-transferred genes associated with secondary metabolism.</title>
        <authorList>
            <person name="Dong X."/>
            <person name="Chaisiri K."/>
            <person name="Xia D."/>
            <person name="Armstrong S.D."/>
            <person name="Fang Y."/>
            <person name="Donnelly M.J."/>
            <person name="Kadowaki T."/>
            <person name="McGarry J.W."/>
            <person name="Darby A.C."/>
            <person name="Makepeace B.L."/>
        </authorList>
    </citation>
    <scope>NUCLEOTIDE SEQUENCE [LARGE SCALE GENOMIC DNA]</scope>
    <source>
        <strain evidence="5">UoL-UT</strain>
    </source>
</reference>
<dbReference type="InterPro" id="IPR033979">
    <property type="entry name" value="MINDY_domain"/>
</dbReference>
<comment type="function">
    <text evidence="2">Hydrolase that can specifically remove 'Lys-48'-linked conjugated ubiquitin from proteins. Has exodeubiquitinase activity and has a preference for long polyubiquitin chains. May play a regulatory role at the level of protein turnover.</text>
</comment>
<dbReference type="GO" id="GO:1990380">
    <property type="term" value="F:K48-linked deubiquitinase activity"/>
    <property type="evidence" value="ECO:0007669"/>
    <property type="project" value="UniProtKB-UniRule"/>
</dbReference>
<dbReference type="GO" id="GO:0004843">
    <property type="term" value="F:cysteine-type deubiquitinase activity"/>
    <property type="evidence" value="ECO:0007669"/>
    <property type="project" value="UniProtKB-UniRule"/>
</dbReference>
<comment type="catalytic activity">
    <reaction evidence="2">
        <text>Thiol-dependent hydrolysis of ester, thioester, amide, peptide and isopeptide bonds formed by the C-terminal Gly of ubiquitin (a 76-residue protein attached to proteins as an intracellular targeting signal).</text>
        <dbReference type="EC" id="3.4.19.12"/>
    </reaction>
</comment>
<dbReference type="GO" id="GO:0006508">
    <property type="term" value="P:proteolysis"/>
    <property type="evidence" value="ECO:0007669"/>
    <property type="project" value="UniProtKB-KW"/>
</dbReference>
<keyword evidence="2" id="KW-0645">Protease</keyword>
<evidence type="ECO:0000313" key="6">
    <source>
        <dbReference type="Proteomes" id="UP000288716"/>
    </source>
</evidence>
<dbReference type="EC" id="3.4.19.12" evidence="2"/>
<keyword evidence="2" id="KW-0833">Ubl conjugation pathway</keyword>
<dbReference type="VEuPathDB" id="VectorBase:LDEU003641"/>
<dbReference type="InterPro" id="IPR007518">
    <property type="entry name" value="MINDY"/>
</dbReference>
<sequence length="398" mass="45714">METIAYHLKWINWKNNKCAIITQNENGPCPLIAIINVLLLKGRIRLPSMMEMITPSQLMEYLGDTILANFPKNVSEDEQLNYEQNMHDAIAILPKLQTGLDVNVKFDAITHFEYTPELIVFDLLHIPLYHGWLIDPEMKDIASVVGNCSYNQLVDKVITNKSAEQELATEALIAEQFLEKTASQLTYHGLSELISNIKEGELSVLFRNNHFITLFKHKNELFQLVTDQGFLTESNVVWETLNNIENDGQFVDAEFITVPPKSIPVPNSQQQVDQDYLIALSLQEEAKKESETEKEWENFKIESGMEGLNDEELARRLQIEEERKYQKLQQQQQQQQQSKQVSKSQAVSQKSHSLSEQQRRRTSSDSSPSRKNERRDDDSTGRSGKQKSVVSLYLEAIK</sequence>
<keyword evidence="6" id="KW-1185">Reference proteome</keyword>